<accession>A0A1D8D372</accession>
<keyword evidence="4 11" id="KW-0812">Transmembrane</keyword>
<evidence type="ECO:0000259" key="12">
    <source>
        <dbReference type="PROSITE" id="PS51379"/>
    </source>
</evidence>
<dbReference type="Gene3D" id="1.20.950.20">
    <property type="entry name" value="Transmembrane di-heme cytochromes, Chain C"/>
    <property type="match status" value="1"/>
</dbReference>
<dbReference type="GO" id="GO:0016491">
    <property type="term" value="F:oxidoreductase activity"/>
    <property type="evidence" value="ECO:0007669"/>
    <property type="project" value="UniProtKB-KW"/>
</dbReference>
<keyword evidence="10 11" id="KW-0472">Membrane</keyword>
<evidence type="ECO:0000256" key="6">
    <source>
        <dbReference type="ARBA" id="ARBA00022989"/>
    </source>
</evidence>
<dbReference type="EMBL" id="CP017305">
    <property type="protein sequence ID" value="AOS84783.1"/>
    <property type="molecule type" value="Genomic_DNA"/>
</dbReference>
<feature type="domain" description="4Fe-4S ferredoxin-type" evidence="12">
    <location>
        <begin position="283"/>
        <end position="311"/>
    </location>
</feature>
<dbReference type="GO" id="GO:0046872">
    <property type="term" value="F:metal ion binding"/>
    <property type="evidence" value="ECO:0007669"/>
    <property type="project" value="UniProtKB-KW"/>
</dbReference>
<evidence type="ECO:0000256" key="4">
    <source>
        <dbReference type="ARBA" id="ARBA00022692"/>
    </source>
</evidence>
<protein>
    <submittedName>
        <fullName evidence="13">Electron transporter</fullName>
    </submittedName>
</protein>
<dbReference type="Pfam" id="PF13183">
    <property type="entry name" value="Fer4_8"/>
    <property type="match status" value="1"/>
</dbReference>
<keyword evidence="3" id="KW-0004">4Fe-4S</keyword>
<dbReference type="STRING" id="274537.BIU88_11955"/>
<dbReference type="InterPro" id="IPR051460">
    <property type="entry name" value="HdrC_iron-sulfur_subunit"/>
</dbReference>
<evidence type="ECO:0000256" key="8">
    <source>
        <dbReference type="ARBA" id="ARBA00023004"/>
    </source>
</evidence>
<keyword evidence="7" id="KW-0560">Oxidoreductase</keyword>
<keyword evidence="2" id="KW-1003">Cell membrane</keyword>
<dbReference type="Proteomes" id="UP000095185">
    <property type="component" value="Chromosome"/>
</dbReference>
<dbReference type="SUPFAM" id="SSF103501">
    <property type="entry name" value="Respiratory nitrate reductase 1 gamma chain"/>
    <property type="match status" value="1"/>
</dbReference>
<evidence type="ECO:0000313" key="14">
    <source>
        <dbReference type="Proteomes" id="UP000095185"/>
    </source>
</evidence>
<dbReference type="Gene3D" id="1.10.1060.10">
    <property type="entry name" value="Alpha-helical ferredoxin"/>
    <property type="match status" value="1"/>
</dbReference>
<dbReference type="PROSITE" id="PS51379">
    <property type="entry name" value="4FE4S_FER_2"/>
    <property type="match status" value="2"/>
</dbReference>
<dbReference type="InterPro" id="IPR017896">
    <property type="entry name" value="4Fe4S_Fe-S-bd"/>
</dbReference>
<dbReference type="OrthoDB" id="9769677at2"/>
<evidence type="ECO:0000313" key="13">
    <source>
        <dbReference type="EMBL" id="AOS84783.1"/>
    </source>
</evidence>
<evidence type="ECO:0000256" key="10">
    <source>
        <dbReference type="ARBA" id="ARBA00023136"/>
    </source>
</evidence>
<dbReference type="KEGG" id="clz:BIU88_11955"/>
<feature type="transmembrane region" description="Helical" evidence="11">
    <location>
        <begin position="117"/>
        <end position="138"/>
    </location>
</feature>
<sequence>MGATREIYWNIGHGAVVAMYLLALVAVGFMAQGFRQRLALWRKGKPLDRADHPAARVSRMLADIISQRKVARVPEGGVPHAMLFWAFLLLFAGTLLVMAQADLLTPLFRINLLSGDFYRLFSLVLDLAGLLALVALGVLATRRFVLRPPGLESAPADVAIHLLLFGVLFTGFVVEGFRMAATELRSNPELALWSPVGYLFASLFSAMTAHAQRVAHVALWWFHLLLGLGFIALIPRTKLRHMATTSGNSYFEPHEPKGTLAPVDLDDERAERFGASAISDLFWKDLFDADACMKCGRCQQRCPAWLTGKPLSPMKVIADIREVAEAENGKPLIDTVSRDAIWSCTTCGACEETCPASIEHVGKIVEMRRSLVLMEGEFPGDEARRACDAIEINGNPFGLAQASRGDWAKGLPLSAAKAEAEILYFTGCYASYDPRNRKVAASFARICDAAGVTVVILGGEERCCGEPARKLGNEYLYRMVAESNIAAIRATGARRIVTACPHCFNTLARDYRELGLDLPVEHHSTFIRRLVGEGRLKLNPASFSATYHDSCYLARYQNIVEDPRLVVEAAGGRLAEMAWAGSEGFCCGAGGGRILAEERMGTPMVDERLRQAKKTGASTLVVACPFCLSMFEDGLKRQPGTPELAPLDLAEVVARSIVQP</sequence>
<feature type="transmembrane region" description="Helical" evidence="11">
    <location>
        <begin position="158"/>
        <end position="178"/>
    </location>
</feature>
<dbReference type="SUPFAM" id="SSF46548">
    <property type="entry name" value="alpha-helical ferredoxin"/>
    <property type="match status" value="1"/>
</dbReference>
<evidence type="ECO:0000256" key="5">
    <source>
        <dbReference type="ARBA" id="ARBA00022723"/>
    </source>
</evidence>
<dbReference type="InterPro" id="IPR017900">
    <property type="entry name" value="4Fe4S_Fe_S_CS"/>
</dbReference>
<dbReference type="PANTHER" id="PTHR43255:SF1">
    <property type="entry name" value="IRON-SULFUR-BINDING OXIDOREDUCTASE FADF-RELATED"/>
    <property type="match status" value="1"/>
</dbReference>
<keyword evidence="9" id="KW-0411">Iron-sulfur</keyword>
<feature type="transmembrane region" description="Helical" evidence="11">
    <location>
        <begin position="7"/>
        <end position="31"/>
    </location>
</feature>
<feature type="transmembrane region" description="Helical" evidence="11">
    <location>
        <begin position="190"/>
        <end position="211"/>
    </location>
</feature>
<dbReference type="PROSITE" id="PS00198">
    <property type="entry name" value="4FE4S_FER_1"/>
    <property type="match status" value="1"/>
</dbReference>
<reference evidence="13" key="1">
    <citation type="submission" date="2016-09" db="EMBL/GenBank/DDBJ databases">
        <title>Genome sequence of Chlorobaculum limnaeum.</title>
        <authorList>
            <person name="Liu Z."/>
            <person name="Tank M."/>
            <person name="Bryant D.A."/>
        </authorList>
    </citation>
    <scope>NUCLEOTIDE SEQUENCE [LARGE SCALE GENOMIC DNA]</scope>
    <source>
        <strain evidence="13">DSM 1677</strain>
    </source>
</reference>
<keyword evidence="5" id="KW-0479">Metal-binding</keyword>
<evidence type="ECO:0000256" key="1">
    <source>
        <dbReference type="ARBA" id="ARBA00004651"/>
    </source>
</evidence>
<evidence type="ECO:0000256" key="7">
    <source>
        <dbReference type="ARBA" id="ARBA00023002"/>
    </source>
</evidence>
<feature type="transmembrane region" description="Helical" evidence="11">
    <location>
        <begin position="82"/>
        <end position="105"/>
    </location>
</feature>
<feature type="transmembrane region" description="Helical" evidence="11">
    <location>
        <begin position="217"/>
        <end position="234"/>
    </location>
</feature>
<keyword evidence="8" id="KW-0408">Iron</keyword>
<comment type="subcellular location">
    <subcellularLocation>
        <location evidence="1">Cell membrane</location>
        <topology evidence="1">Multi-pass membrane protein</topology>
    </subcellularLocation>
</comment>
<dbReference type="PANTHER" id="PTHR43255">
    <property type="entry name" value="IRON-SULFUR-BINDING OXIDOREDUCTASE FADF-RELATED-RELATED"/>
    <property type="match status" value="1"/>
</dbReference>
<dbReference type="GO" id="GO:0051539">
    <property type="term" value="F:4 iron, 4 sulfur cluster binding"/>
    <property type="evidence" value="ECO:0007669"/>
    <property type="project" value="UniProtKB-KW"/>
</dbReference>
<dbReference type="GO" id="GO:0005886">
    <property type="term" value="C:plasma membrane"/>
    <property type="evidence" value="ECO:0007669"/>
    <property type="project" value="UniProtKB-SubCell"/>
</dbReference>
<keyword evidence="6 11" id="KW-1133">Transmembrane helix</keyword>
<keyword evidence="14" id="KW-1185">Reference proteome</keyword>
<name>A0A1D8D372_CHLLM</name>
<proteinExistence type="predicted"/>
<gene>
    <name evidence="13" type="ORF">BIU88_11955</name>
</gene>
<dbReference type="Pfam" id="PF02754">
    <property type="entry name" value="CCG"/>
    <property type="match status" value="2"/>
</dbReference>
<dbReference type="RefSeq" id="WP_069810972.1">
    <property type="nucleotide sequence ID" value="NZ_CP017305.1"/>
</dbReference>
<dbReference type="AlphaFoldDB" id="A0A1D8D372"/>
<dbReference type="InterPro" id="IPR009051">
    <property type="entry name" value="Helical_ferredxn"/>
</dbReference>
<evidence type="ECO:0000256" key="2">
    <source>
        <dbReference type="ARBA" id="ARBA00022475"/>
    </source>
</evidence>
<evidence type="ECO:0000256" key="3">
    <source>
        <dbReference type="ARBA" id="ARBA00022485"/>
    </source>
</evidence>
<organism evidence="13 14">
    <name type="scientific">Chlorobaculum limnaeum</name>
    <dbReference type="NCBI Taxonomy" id="274537"/>
    <lineage>
        <taxon>Bacteria</taxon>
        <taxon>Pseudomonadati</taxon>
        <taxon>Chlorobiota</taxon>
        <taxon>Chlorobiia</taxon>
        <taxon>Chlorobiales</taxon>
        <taxon>Chlorobiaceae</taxon>
        <taxon>Chlorobaculum</taxon>
    </lineage>
</organism>
<dbReference type="InterPro" id="IPR023234">
    <property type="entry name" value="NarG-like_domain"/>
</dbReference>
<evidence type="ECO:0000256" key="9">
    <source>
        <dbReference type="ARBA" id="ARBA00023014"/>
    </source>
</evidence>
<dbReference type="InterPro" id="IPR004017">
    <property type="entry name" value="Cys_rich_dom"/>
</dbReference>
<dbReference type="InterPro" id="IPR036197">
    <property type="entry name" value="NarG-like_sf"/>
</dbReference>
<feature type="domain" description="4Fe-4S ferredoxin-type" evidence="12">
    <location>
        <begin position="334"/>
        <end position="364"/>
    </location>
</feature>
<dbReference type="Pfam" id="PF02665">
    <property type="entry name" value="Nitrate_red_gam"/>
    <property type="match status" value="1"/>
</dbReference>
<evidence type="ECO:0000256" key="11">
    <source>
        <dbReference type="SAM" id="Phobius"/>
    </source>
</evidence>